<feature type="transmembrane region" description="Helical" evidence="1">
    <location>
        <begin position="25"/>
        <end position="47"/>
    </location>
</feature>
<dbReference type="Proteomes" id="UP000027318">
    <property type="component" value="Unassembled WGS sequence"/>
</dbReference>
<feature type="transmembrane region" description="Helical" evidence="1">
    <location>
        <begin position="59"/>
        <end position="77"/>
    </location>
</feature>
<evidence type="ECO:0000256" key="1">
    <source>
        <dbReference type="SAM" id="Phobius"/>
    </source>
</evidence>
<feature type="transmembrane region" description="Helical" evidence="1">
    <location>
        <begin position="105"/>
        <end position="126"/>
    </location>
</feature>
<keyword evidence="1" id="KW-0472">Membrane</keyword>
<keyword evidence="1" id="KW-1133">Transmembrane helix</keyword>
<comment type="caution">
    <text evidence="2">The sequence shown here is derived from an EMBL/GenBank/DDBJ whole genome shotgun (WGS) entry which is preliminary data.</text>
</comment>
<feature type="transmembrane region" description="Helical" evidence="1">
    <location>
        <begin position="133"/>
        <end position="152"/>
    </location>
</feature>
<reference evidence="2 3" key="1">
    <citation type="journal article" date="2005" name="Int. J. Syst. Evol. Microbiol.">
        <title>Nitrincola lacisaponensis gen. nov., sp. nov., a novel alkaliphilic bacterium isolated from an alkaline, saline lake.</title>
        <authorList>
            <person name="Dimitriu P.A."/>
            <person name="Shukla S.K."/>
            <person name="Conradt J."/>
            <person name="Marquez M.C."/>
            <person name="Ventosa A."/>
            <person name="Maglia A."/>
            <person name="Peyton B.M."/>
            <person name="Pinkart H.C."/>
            <person name="Mormile M.R."/>
        </authorList>
    </citation>
    <scope>NUCLEOTIDE SEQUENCE [LARGE SCALE GENOMIC DNA]</scope>
    <source>
        <strain evidence="2 3">4CA</strain>
    </source>
</reference>
<evidence type="ECO:0000313" key="3">
    <source>
        <dbReference type="Proteomes" id="UP000027318"/>
    </source>
</evidence>
<evidence type="ECO:0000313" key="2">
    <source>
        <dbReference type="EMBL" id="KDE39250.1"/>
    </source>
</evidence>
<keyword evidence="3" id="KW-1185">Reference proteome</keyword>
<organism evidence="2 3">
    <name type="scientific">Nitrincola lacisaponensis</name>
    <dbReference type="NCBI Taxonomy" id="267850"/>
    <lineage>
        <taxon>Bacteria</taxon>
        <taxon>Pseudomonadati</taxon>
        <taxon>Pseudomonadota</taxon>
        <taxon>Gammaproteobacteria</taxon>
        <taxon>Oceanospirillales</taxon>
        <taxon>Oceanospirillaceae</taxon>
        <taxon>Nitrincola</taxon>
    </lineage>
</organism>
<dbReference type="RefSeq" id="WP_036548133.1">
    <property type="nucleotide sequence ID" value="NZ_JMSZ01000032.1"/>
</dbReference>
<gene>
    <name evidence="2" type="ORF">ADINL_2379</name>
</gene>
<dbReference type="EMBL" id="JMSZ01000032">
    <property type="protein sequence ID" value="KDE39250.1"/>
    <property type="molecule type" value="Genomic_DNA"/>
</dbReference>
<name>A0A063Y260_9GAMM</name>
<keyword evidence="1" id="KW-0812">Transmembrane</keyword>
<dbReference type="OrthoDB" id="428401at2"/>
<proteinExistence type="predicted"/>
<feature type="transmembrane region" description="Helical" evidence="1">
    <location>
        <begin position="172"/>
        <end position="190"/>
    </location>
</feature>
<accession>A0A063Y260</accession>
<protein>
    <submittedName>
        <fullName evidence="2">Uncharacterized protein</fullName>
    </submittedName>
</protein>
<dbReference type="AlphaFoldDB" id="A0A063Y260"/>
<dbReference type="PATRIC" id="fig|267850.7.peg.2347"/>
<sequence length="194" mass="21744">MNDHLHALIQCTQDRWQPTIGDPHLMGWITVLGYGLAALAALTALIRTQATTRPTAEKLFWYLLVPGLVFLMINKQLDLQSLLTAVARCEAQLSGWYADRRPVQVAFIFALIALGTALLGILAWLLRQSLDRLWLVLLGITLLVTFILVRAVGFHRVDVLIGTELAGWRLNWLFELGGITLVILGCRYAIRRSD</sequence>